<evidence type="ECO:0000313" key="2">
    <source>
        <dbReference type="EMBL" id="RZT99862.1"/>
    </source>
</evidence>
<accession>A0A4Q7VTL9</accession>
<sequence>MTFRKNVQDTHISAQMKSLHGSLISILSALNRPRNDEKMIEDAGIRLDRALFSALVMIERLGPIGVVELADRSGRDYTTISRQVAKLESLELIKRRANPTDRRVREAVIAPKGKAMTDQIDAARERMANAIFKDWSKDELDAFVKSMRKFADALDAGPPIGGAQPD</sequence>
<dbReference type="InterPro" id="IPR036390">
    <property type="entry name" value="WH_DNA-bd_sf"/>
</dbReference>
<evidence type="ECO:0000259" key="1">
    <source>
        <dbReference type="PROSITE" id="PS50995"/>
    </source>
</evidence>
<dbReference type="AlphaFoldDB" id="A0A4Q7VTL9"/>
<dbReference type="InterPro" id="IPR036388">
    <property type="entry name" value="WH-like_DNA-bd_sf"/>
</dbReference>
<dbReference type="PRINTS" id="PR00598">
    <property type="entry name" value="HTHMARR"/>
</dbReference>
<keyword evidence="3" id="KW-1185">Reference proteome</keyword>
<name>A0A4Q7VTL9_9BURK</name>
<dbReference type="InterPro" id="IPR039422">
    <property type="entry name" value="MarR/SlyA-like"/>
</dbReference>
<dbReference type="Proteomes" id="UP000293398">
    <property type="component" value="Unassembled WGS sequence"/>
</dbReference>
<dbReference type="RefSeq" id="WP_130303690.1">
    <property type="nucleotide sequence ID" value="NZ_SHKO01000001.1"/>
</dbReference>
<dbReference type="PANTHER" id="PTHR33164">
    <property type="entry name" value="TRANSCRIPTIONAL REGULATOR, MARR FAMILY"/>
    <property type="match status" value="1"/>
</dbReference>
<dbReference type="PANTHER" id="PTHR33164:SF57">
    <property type="entry name" value="MARR-FAMILY TRANSCRIPTIONAL REGULATOR"/>
    <property type="match status" value="1"/>
</dbReference>
<dbReference type="PROSITE" id="PS50995">
    <property type="entry name" value="HTH_MARR_2"/>
    <property type="match status" value="1"/>
</dbReference>
<dbReference type="GO" id="GO:0006950">
    <property type="term" value="P:response to stress"/>
    <property type="evidence" value="ECO:0007669"/>
    <property type="project" value="TreeGrafter"/>
</dbReference>
<proteinExistence type="predicted"/>
<evidence type="ECO:0000313" key="3">
    <source>
        <dbReference type="Proteomes" id="UP000293398"/>
    </source>
</evidence>
<dbReference type="SUPFAM" id="SSF46785">
    <property type="entry name" value="Winged helix' DNA-binding domain"/>
    <property type="match status" value="1"/>
</dbReference>
<dbReference type="EMBL" id="SHKO01000001">
    <property type="protein sequence ID" value="RZT99862.1"/>
    <property type="molecule type" value="Genomic_DNA"/>
</dbReference>
<comment type="caution">
    <text evidence="2">The sequence shown here is derived from an EMBL/GenBank/DDBJ whole genome shotgun (WGS) entry which is preliminary data.</text>
</comment>
<dbReference type="Gene3D" id="1.10.10.10">
    <property type="entry name" value="Winged helix-like DNA-binding domain superfamily/Winged helix DNA-binding domain"/>
    <property type="match status" value="1"/>
</dbReference>
<protein>
    <submittedName>
        <fullName evidence="2">DNA-binding MarR family transcriptional regulator</fullName>
    </submittedName>
</protein>
<dbReference type="Pfam" id="PF01047">
    <property type="entry name" value="MarR"/>
    <property type="match status" value="1"/>
</dbReference>
<dbReference type="OrthoDB" id="5974674at2"/>
<gene>
    <name evidence="2" type="ORF">EV681_1657</name>
</gene>
<keyword evidence="2" id="KW-0238">DNA-binding</keyword>
<dbReference type="GO" id="GO:0003677">
    <property type="term" value="F:DNA binding"/>
    <property type="evidence" value="ECO:0007669"/>
    <property type="project" value="UniProtKB-KW"/>
</dbReference>
<feature type="domain" description="HTH marR-type" evidence="1">
    <location>
        <begin position="20"/>
        <end position="152"/>
    </location>
</feature>
<dbReference type="InterPro" id="IPR000835">
    <property type="entry name" value="HTH_MarR-typ"/>
</dbReference>
<reference evidence="2 3" key="1">
    <citation type="submission" date="2019-02" db="EMBL/GenBank/DDBJ databases">
        <title>Genomic Encyclopedia of Type Strains, Phase IV (KMG-IV): sequencing the most valuable type-strain genomes for metagenomic binning, comparative biology and taxonomic classification.</title>
        <authorList>
            <person name="Goeker M."/>
        </authorList>
    </citation>
    <scope>NUCLEOTIDE SEQUENCE [LARGE SCALE GENOMIC DNA]</scope>
    <source>
        <strain evidence="2 3">DSM 23814</strain>
    </source>
</reference>
<dbReference type="SMART" id="SM00347">
    <property type="entry name" value="HTH_MARR"/>
    <property type="match status" value="1"/>
</dbReference>
<organism evidence="2 3">
    <name type="scientific">Advenella incenata</name>
    <dbReference type="NCBI Taxonomy" id="267800"/>
    <lineage>
        <taxon>Bacteria</taxon>
        <taxon>Pseudomonadati</taxon>
        <taxon>Pseudomonadota</taxon>
        <taxon>Betaproteobacteria</taxon>
        <taxon>Burkholderiales</taxon>
        <taxon>Alcaligenaceae</taxon>
    </lineage>
</organism>
<dbReference type="GO" id="GO:0003700">
    <property type="term" value="F:DNA-binding transcription factor activity"/>
    <property type="evidence" value="ECO:0007669"/>
    <property type="project" value="InterPro"/>
</dbReference>